<dbReference type="EMBL" id="CP001715">
    <property type="protein sequence ID" value="ACV35501.1"/>
    <property type="molecule type" value="Genomic_DNA"/>
</dbReference>
<reference evidence="2" key="2">
    <citation type="submission" date="2009-09" db="EMBL/GenBank/DDBJ databases">
        <title>Complete sequence of chromosome of Candidatus Accumulibacter phosphatis clade IIA str. UW-1.</title>
        <authorList>
            <consortium name="US DOE Joint Genome Institute"/>
            <person name="Martin H.G."/>
            <person name="Ivanova N."/>
            <person name="Kunin V."/>
            <person name="Warnecke F."/>
            <person name="Barry K."/>
            <person name="He S."/>
            <person name="Salamov A."/>
            <person name="Szeto E."/>
            <person name="Dalin E."/>
            <person name="Pangilinan J.L."/>
            <person name="Lapidus A."/>
            <person name="Lowry S."/>
            <person name="Kyrpides N.C."/>
            <person name="McMahon K.D."/>
            <person name="Hugenholtz P."/>
        </authorList>
    </citation>
    <scope>NUCLEOTIDE SEQUENCE [LARGE SCALE GENOMIC DNA]</scope>
    <source>
        <strain evidence="2">UW-1</strain>
    </source>
</reference>
<evidence type="ECO:0000313" key="2">
    <source>
        <dbReference type="EMBL" id="ACV35501.1"/>
    </source>
</evidence>
<proteinExistence type="predicted"/>
<dbReference type="KEGG" id="app:CAP2UW1_2209"/>
<accession>C7RP19</accession>
<dbReference type="HOGENOM" id="CLU_2393075_0_0_4"/>
<name>C7RP19_ACCRE</name>
<dbReference type="STRING" id="522306.CAP2UW1_2209"/>
<organism evidence="2">
    <name type="scientific">Accumulibacter regalis</name>
    <dbReference type="NCBI Taxonomy" id="522306"/>
    <lineage>
        <taxon>Bacteria</taxon>
        <taxon>Pseudomonadati</taxon>
        <taxon>Pseudomonadota</taxon>
        <taxon>Betaproteobacteria</taxon>
        <taxon>Candidatus Accumulibacter</taxon>
    </lineage>
</organism>
<protein>
    <submittedName>
        <fullName evidence="2">Uncharacterized protein</fullName>
    </submittedName>
</protein>
<reference evidence="2" key="1">
    <citation type="submission" date="2009-08" db="EMBL/GenBank/DDBJ databases">
        <authorList>
            <consortium name="US DOE Joint Genome Institute"/>
            <person name="Lucas S."/>
            <person name="Copeland A."/>
            <person name="Lapidus A."/>
            <person name="Glavina del Rio T."/>
            <person name="Dalin E."/>
            <person name="Tice H."/>
            <person name="Bruce D."/>
            <person name="Barry K."/>
            <person name="Pitluck S."/>
            <person name="Lowry S."/>
            <person name="Larimer F."/>
            <person name="Land M."/>
            <person name="Hauser L."/>
            <person name="Kyrpides N."/>
            <person name="Ivanova N."/>
            <person name="McMahon K.D."/>
            <person name="Hugenholtz P."/>
        </authorList>
    </citation>
    <scope>NUCLEOTIDE SEQUENCE</scope>
    <source>
        <strain evidence="2">UW-1</strain>
    </source>
</reference>
<evidence type="ECO:0000256" key="1">
    <source>
        <dbReference type="SAM" id="MobiDB-lite"/>
    </source>
</evidence>
<feature type="region of interest" description="Disordered" evidence="1">
    <location>
        <begin position="1"/>
        <end position="93"/>
    </location>
</feature>
<dbReference type="AlphaFoldDB" id="C7RP19"/>
<gene>
    <name evidence="2" type="ordered locus">CAP2UW1_2209</name>
</gene>
<sequence length="93" mass="9628">MQGAGPQVLPAVLRIGAQGRGRESDHTRSRHRHHALPVVPARPPAPWPASDGEAERGGKGACSDHAGASSLSEPRPEIPVGDKLPYSGGVTGR</sequence>